<dbReference type="EMBL" id="FNQP01000013">
    <property type="protein sequence ID" value="SEA78483.1"/>
    <property type="molecule type" value="Genomic_DNA"/>
</dbReference>
<name>A0A1H4E0B5_9GAMM</name>
<keyword evidence="1" id="KW-0051">Antiviral defense</keyword>
<dbReference type="NCBIfam" id="TIGR02593">
    <property type="entry name" value="CRISPR_cas5"/>
    <property type="match status" value="1"/>
</dbReference>
<dbReference type="NCBIfam" id="TIGR01868">
    <property type="entry name" value="casD_Cas5e"/>
    <property type="match status" value="1"/>
</dbReference>
<reference evidence="2 3" key="1">
    <citation type="submission" date="2016-10" db="EMBL/GenBank/DDBJ databases">
        <authorList>
            <person name="de Groot N.N."/>
        </authorList>
    </citation>
    <scope>NUCLEOTIDE SEQUENCE [LARGE SCALE GENOMIC DNA]</scope>
    <source>
        <strain evidence="2 3">DSM 21228</strain>
    </source>
</reference>
<dbReference type="AlphaFoldDB" id="A0A1H4E0B5"/>
<protein>
    <submittedName>
        <fullName evidence="2">CRISPR system Cascade subunit CasD</fullName>
    </submittedName>
</protein>
<evidence type="ECO:0000313" key="3">
    <source>
        <dbReference type="Proteomes" id="UP000199397"/>
    </source>
</evidence>
<keyword evidence="3" id="KW-1185">Reference proteome</keyword>
<dbReference type="Pfam" id="PF09704">
    <property type="entry name" value="Cas_Cas5d"/>
    <property type="match status" value="1"/>
</dbReference>
<dbReference type="Gene3D" id="3.30.70.2660">
    <property type="match status" value="1"/>
</dbReference>
<dbReference type="RefSeq" id="WP_093069008.1">
    <property type="nucleotide sequence ID" value="NZ_FNQP01000013.1"/>
</dbReference>
<organism evidence="2 3">
    <name type="scientific">Thiothrix caldifontis</name>
    <dbReference type="NCBI Taxonomy" id="525918"/>
    <lineage>
        <taxon>Bacteria</taxon>
        <taxon>Pseudomonadati</taxon>
        <taxon>Pseudomonadota</taxon>
        <taxon>Gammaproteobacteria</taxon>
        <taxon>Thiotrichales</taxon>
        <taxon>Thiotrichaceae</taxon>
        <taxon>Thiothrix</taxon>
    </lineage>
</organism>
<dbReference type="STRING" id="525918.SAMN05660964_02440"/>
<dbReference type="InterPro" id="IPR013422">
    <property type="entry name" value="CRISPR-assoc_prot_Cas5_N"/>
</dbReference>
<dbReference type="InterPro" id="IPR010147">
    <property type="entry name" value="CRISPR-assoc_prot_CasD"/>
</dbReference>
<sequence length="240" mass="27335">MRDYLVFQLYAPLVSWGDQAVGQERPTADHPSRSALLGLLGAALGIERDDEAQHQQLSDACHFAVKLYTPGLALRDFHTAQVPPQNKKAKHLATRKDELSEPKLGTILSFRSYQQESLSVVAVWLEGQSTYDLTQLQQALQQPHYHLYLGRKSCPLAVHLNPLIFKVTNFEQALDQYSIDGCLFGLFKDSQPRYYWEQTAGCETELKATYRVPRYDQPLSRARWQFVSREEHVLLTAGKS</sequence>
<dbReference type="GO" id="GO:0043571">
    <property type="term" value="P:maintenance of CRISPR repeat elements"/>
    <property type="evidence" value="ECO:0007669"/>
    <property type="project" value="InterPro"/>
</dbReference>
<evidence type="ECO:0000313" key="2">
    <source>
        <dbReference type="EMBL" id="SEA78483.1"/>
    </source>
</evidence>
<dbReference type="CDD" id="cd09693">
    <property type="entry name" value="Cas5_I"/>
    <property type="match status" value="1"/>
</dbReference>
<dbReference type="InterPro" id="IPR021124">
    <property type="entry name" value="CRISPR-assoc_prot_Cas5"/>
</dbReference>
<accession>A0A1H4E0B5</accession>
<gene>
    <name evidence="2" type="ORF">SAMN05660964_02440</name>
</gene>
<proteinExistence type="predicted"/>
<dbReference type="GO" id="GO:0051607">
    <property type="term" value="P:defense response to virus"/>
    <property type="evidence" value="ECO:0007669"/>
    <property type="project" value="UniProtKB-KW"/>
</dbReference>
<dbReference type="OrthoDB" id="5704083at2"/>
<dbReference type="GO" id="GO:0003723">
    <property type="term" value="F:RNA binding"/>
    <property type="evidence" value="ECO:0007669"/>
    <property type="project" value="InterPro"/>
</dbReference>
<dbReference type="Proteomes" id="UP000199397">
    <property type="component" value="Unassembled WGS sequence"/>
</dbReference>
<evidence type="ECO:0000256" key="1">
    <source>
        <dbReference type="ARBA" id="ARBA00023118"/>
    </source>
</evidence>